<dbReference type="KEGG" id="ebi:EbC_28490"/>
<accession>D8MU73</accession>
<dbReference type="HOGENOM" id="CLU_3152599_0_0_6"/>
<dbReference type="Proteomes" id="UP000008793">
    <property type="component" value="Chromosome"/>
</dbReference>
<feature type="transmembrane region" description="Helical" evidence="1">
    <location>
        <begin position="6"/>
        <end position="26"/>
    </location>
</feature>
<keyword evidence="3" id="KW-1185">Reference proteome</keyword>
<reference evidence="2 3" key="1">
    <citation type="journal article" date="2010" name="BMC Genomics">
        <title>Genome comparison of the epiphytic bacteria Erwinia billingiae and E. tasmaniensis with the pear pathogen E. pyrifoliae.</title>
        <authorList>
            <person name="Kube M."/>
            <person name="Migdoll A.M."/>
            <person name="Gehring I."/>
            <person name="Heitmann K."/>
            <person name="Mayer Y."/>
            <person name="Kuhl H."/>
            <person name="Knaust F."/>
            <person name="Geider K."/>
            <person name="Reinhardt R."/>
        </authorList>
    </citation>
    <scope>NUCLEOTIDE SEQUENCE [LARGE SCALE GENOMIC DNA]</scope>
    <source>
        <strain evidence="2 3">Eb661</strain>
    </source>
</reference>
<organism evidence="3">
    <name type="scientific">Erwinia billingiae (strain Eb661)</name>
    <dbReference type="NCBI Taxonomy" id="634500"/>
    <lineage>
        <taxon>Bacteria</taxon>
        <taxon>Pseudomonadati</taxon>
        <taxon>Pseudomonadota</taxon>
        <taxon>Gammaproteobacteria</taxon>
        <taxon>Enterobacterales</taxon>
        <taxon>Erwiniaceae</taxon>
        <taxon>Erwinia</taxon>
    </lineage>
</organism>
<keyword evidence="1" id="KW-0812">Transmembrane</keyword>
<dbReference type="AlphaFoldDB" id="D8MU73"/>
<name>D8MU73_ERWBE</name>
<evidence type="ECO:0000313" key="3">
    <source>
        <dbReference type="Proteomes" id="UP000008793"/>
    </source>
</evidence>
<sequence>MSDLAFSLSHCLQSAVAAGLMLLFVLKMIFNRITGIPADTHHNKTGDR</sequence>
<keyword evidence="1" id="KW-1133">Transmembrane helix</keyword>
<evidence type="ECO:0000256" key="1">
    <source>
        <dbReference type="SAM" id="Phobius"/>
    </source>
</evidence>
<dbReference type="STRING" id="634500.EbC_28490"/>
<evidence type="ECO:0000313" key="2">
    <source>
        <dbReference type="EMBL" id="CAX60380.1"/>
    </source>
</evidence>
<proteinExistence type="predicted"/>
<keyword evidence="1" id="KW-0472">Membrane</keyword>
<protein>
    <submittedName>
        <fullName evidence="2">Uncharacterized protein</fullName>
    </submittedName>
</protein>
<gene>
    <name evidence="2" type="ordered locus">EbC_28490</name>
</gene>
<dbReference type="EMBL" id="FP236843">
    <property type="protein sequence ID" value="CAX60380.1"/>
    <property type="molecule type" value="Genomic_DNA"/>
</dbReference>